<accession>A0A9D2NN48</accession>
<gene>
    <name evidence="2" type="ORF">H9758_12195</name>
</gene>
<dbReference type="Proteomes" id="UP000823890">
    <property type="component" value="Unassembled WGS sequence"/>
</dbReference>
<dbReference type="Pfam" id="PF05016">
    <property type="entry name" value="ParE_toxin"/>
    <property type="match status" value="1"/>
</dbReference>
<keyword evidence="1" id="KW-1277">Toxin-antitoxin system</keyword>
<name>A0A9D2NN48_9FIRM</name>
<evidence type="ECO:0000313" key="2">
    <source>
        <dbReference type="EMBL" id="HJC35327.1"/>
    </source>
</evidence>
<dbReference type="EMBL" id="DWWO01000145">
    <property type="protein sequence ID" value="HJC35327.1"/>
    <property type="molecule type" value="Genomic_DNA"/>
</dbReference>
<protein>
    <submittedName>
        <fullName evidence="2">Type II toxin-antitoxin system RelE/ParE family toxin</fullName>
    </submittedName>
</protein>
<sequence length="105" mass="12607">MVSNGKYKVIVSDRAKRMLGAHIRFMAQVDKKAAEAKKEEIMAALRSLSQMPQRFPFFEEPHITPNKYHKMFLEKWYLALYQIQDNTVYVEYILDCRKDYNWLIK</sequence>
<dbReference type="Gene3D" id="3.30.2310.20">
    <property type="entry name" value="RelE-like"/>
    <property type="match status" value="1"/>
</dbReference>
<evidence type="ECO:0000313" key="3">
    <source>
        <dbReference type="Proteomes" id="UP000823890"/>
    </source>
</evidence>
<evidence type="ECO:0000256" key="1">
    <source>
        <dbReference type="ARBA" id="ARBA00022649"/>
    </source>
</evidence>
<dbReference type="AlphaFoldDB" id="A0A9D2NN48"/>
<reference evidence="2" key="1">
    <citation type="journal article" date="2021" name="PeerJ">
        <title>Extensive microbial diversity within the chicken gut microbiome revealed by metagenomics and culture.</title>
        <authorList>
            <person name="Gilroy R."/>
            <person name="Ravi A."/>
            <person name="Getino M."/>
            <person name="Pursley I."/>
            <person name="Horton D.L."/>
            <person name="Alikhan N.F."/>
            <person name="Baker D."/>
            <person name="Gharbi K."/>
            <person name="Hall N."/>
            <person name="Watson M."/>
            <person name="Adriaenssens E.M."/>
            <person name="Foster-Nyarko E."/>
            <person name="Jarju S."/>
            <person name="Secka A."/>
            <person name="Antonio M."/>
            <person name="Oren A."/>
            <person name="Chaudhuri R.R."/>
            <person name="La Ragione R."/>
            <person name="Hildebrand F."/>
            <person name="Pallen M.J."/>
        </authorList>
    </citation>
    <scope>NUCLEOTIDE SEQUENCE</scope>
    <source>
        <strain evidence="2">ChiW19-954</strain>
    </source>
</reference>
<dbReference type="InterPro" id="IPR007712">
    <property type="entry name" value="RelE/ParE_toxin"/>
</dbReference>
<proteinExistence type="predicted"/>
<dbReference type="InterPro" id="IPR035093">
    <property type="entry name" value="RelE/ParE_toxin_dom_sf"/>
</dbReference>
<reference evidence="2" key="2">
    <citation type="submission" date="2021-04" db="EMBL/GenBank/DDBJ databases">
        <authorList>
            <person name="Gilroy R."/>
        </authorList>
    </citation>
    <scope>NUCLEOTIDE SEQUENCE</scope>
    <source>
        <strain evidence="2">ChiW19-954</strain>
    </source>
</reference>
<comment type="caution">
    <text evidence="2">The sequence shown here is derived from an EMBL/GenBank/DDBJ whole genome shotgun (WGS) entry which is preliminary data.</text>
</comment>
<organism evidence="2 3">
    <name type="scientific">Candidatus Mediterraneibacter faecipullorum</name>
    <dbReference type="NCBI Taxonomy" id="2838670"/>
    <lineage>
        <taxon>Bacteria</taxon>
        <taxon>Bacillati</taxon>
        <taxon>Bacillota</taxon>
        <taxon>Clostridia</taxon>
        <taxon>Lachnospirales</taxon>
        <taxon>Lachnospiraceae</taxon>
        <taxon>Mediterraneibacter</taxon>
    </lineage>
</organism>